<evidence type="ECO:0000313" key="2">
    <source>
        <dbReference type="EMBL" id="KUL28036.1"/>
    </source>
</evidence>
<dbReference type="OrthoDB" id="7180791at2"/>
<dbReference type="RefSeq" id="WP_067699363.1">
    <property type="nucleotide sequence ID" value="NZ_LLZH01000292.1"/>
</dbReference>
<evidence type="ECO:0000313" key="3">
    <source>
        <dbReference type="Proteomes" id="UP000053244"/>
    </source>
</evidence>
<dbReference type="InterPro" id="IPR017853">
    <property type="entry name" value="GH"/>
</dbReference>
<evidence type="ECO:0000256" key="1">
    <source>
        <dbReference type="SAM" id="MobiDB-lite"/>
    </source>
</evidence>
<organism evidence="2 3">
    <name type="scientific">Actinoplanes awajinensis subsp. mycoplanecinus</name>
    <dbReference type="NCBI Taxonomy" id="135947"/>
    <lineage>
        <taxon>Bacteria</taxon>
        <taxon>Bacillati</taxon>
        <taxon>Actinomycetota</taxon>
        <taxon>Actinomycetes</taxon>
        <taxon>Micromonosporales</taxon>
        <taxon>Micromonosporaceae</taxon>
        <taxon>Actinoplanes</taxon>
    </lineage>
</organism>
<dbReference type="Proteomes" id="UP000053244">
    <property type="component" value="Unassembled WGS sequence"/>
</dbReference>
<proteinExistence type="predicted"/>
<dbReference type="PANTHER" id="PTHR12631">
    <property type="entry name" value="ALPHA-L-IDURONIDASE"/>
    <property type="match status" value="1"/>
</dbReference>
<reference evidence="2 3" key="1">
    <citation type="submission" date="2015-10" db="EMBL/GenBank/DDBJ databases">
        <authorList>
            <person name="Gilbert D.G."/>
        </authorList>
    </citation>
    <scope>NUCLEOTIDE SEQUENCE [LARGE SCALE GENOMIC DNA]</scope>
    <source>
        <strain evidence="2 3">NRRL B-16712</strain>
    </source>
</reference>
<dbReference type="InterPro" id="IPR051923">
    <property type="entry name" value="Glycosyl_Hydrolase_39"/>
</dbReference>
<gene>
    <name evidence="2" type="ORF">ADL15_33070</name>
</gene>
<sequence length="553" mass="59579">MAASDPGAELGRMLTRLKEHSGLSYQTLGSRTYLSKSAVHRYCAGSSTPADFGTVERIGRATGAGRSELEQLFQLWSRAAARTDAVPTAVAHHRADGDVPPADRDPLPARPAARRSRRLPMVLSLIMLLGLVVVLNGQRGTAGRGAAAETAKAQWISGPTWTLPAEPVGGPLFGVTINSKTGHMPGFPVGAVRLWDSGTLWAALQPEPGRFDWTLLDRQVEGAEAASLPVLFVLGGTPGWAAPAGPRAPYPEDARAAPPDDPARWDAFVSALVHRFAGRIEAYELWVLATDRRFYSGSVENLVDMTRRANKIIKRTDPRATVVCPGMGNLWTAEGRQLLRRFAELGGYDHCDVAGIKLYQRSAADPPETMLQLTTVVDEILHTVGVHPRIWNTGTTYTIPLQGRLDEATARNYAVRFYLVGLLARKTFLERMYLYNWGGAKVPIVLQVDGGSPTPAAQAIATVQRWLAGAQVYSCGHGPAIDLPPNAWQCRFTLPAGTHRTQAAIMWTHEGAASLTAAVDMVSVQHLDGTSAPVSGGSPLTIGEDPVLIRYNS</sequence>
<dbReference type="Pfam" id="PF13560">
    <property type="entry name" value="HTH_31"/>
    <property type="match status" value="1"/>
</dbReference>
<accession>A0A101JJL4</accession>
<dbReference type="EMBL" id="LLZH01000292">
    <property type="protein sequence ID" value="KUL28036.1"/>
    <property type="molecule type" value="Genomic_DNA"/>
</dbReference>
<protein>
    <recommendedName>
        <fullName evidence="4">HTH cro/C1-type domain-containing protein</fullName>
    </recommendedName>
</protein>
<evidence type="ECO:0008006" key="4">
    <source>
        <dbReference type="Google" id="ProtNLM"/>
    </source>
</evidence>
<comment type="caution">
    <text evidence="2">The sequence shown here is derived from an EMBL/GenBank/DDBJ whole genome shotgun (WGS) entry which is preliminary data.</text>
</comment>
<name>A0A101JJL4_9ACTN</name>
<dbReference type="PANTHER" id="PTHR12631:SF10">
    <property type="entry name" value="BETA-XYLOSIDASE-LIKE PROTEIN-RELATED"/>
    <property type="match status" value="1"/>
</dbReference>
<dbReference type="AlphaFoldDB" id="A0A101JJL4"/>
<dbReference type="GO" id="GO:0004553">
    <property type="term" value="F:hydrolase activity, hydrolyzing O-glycosyl compounds"/>
    <property type="evidence" value="ECO:0007669"/>
    <property type="project" value="TreeGrafter"/>
</dbReference>
<dbReference type="Gene3D" id="3.20.20.80">
    <property type="entry name" value="Glycosidases"/>
    <property type="match status" value="1"/>
</dbReference>
<keyword evidence="3" id="KW-1185">Reference proteome</keyword>
<dbReference type="SUPFAM" id="SSF51445">
    <property type="entry name" value="(Trans)glycosidases"/>
    <property type="match status" value="1"/>
</dbReference>
<feature type="compositionally biased region" description="Basic and acidic residues" evidence="1">
    <location>
        <begin position="93"/>
        <end position="107"/>
    </location>
</feature>
<feature type="region of interest" description="Disordered" evidence="1">
    <location>
        <begin position="91"/>
        <end position="113"/>
    </location>
</feature>